<accession>A0A5N5HU76</accession>
<dbReference type="AlphaFoldDB" id="A0A5N5HU76"/>
<sequence length="68" mass="8079">MTGKTKNFAKNMLDVEKSSIRVWYMLADRKVAICPYLQRQLLLHYHIQGIKEEPSFNLRMMGFMSKKL</sequence>
<keyword evidence="2" id="KW-1185">Reference proteome</keyword>
<name>A0A5N5HU76_9ROSA</name>
<gene>
    <name evidence="1" type="ORF">D8674_008738</name>
</gene>
<comment type="caution">
    <text evidence="1">The sequence shown here is derived from an EMBL/GenBank/DDBJ whole genome shotgun (WGS) entry which is preliminary data.</text>
</comment>
<dbReference type="Proteomes" id="UP000327157">
    <property type="component" value="Chromosome 12"/>
</dbReference>
<organism evidence="1 2">
    <name type="scientific">Pyrus ussuriensis x Pyrus communis</name>
    <dbReference type="NCBI Taxonomy" id="2448454"/>
    <lineage>
        <taxon>Eukaryota</taxon>
        <taxon>Viridiplantae</taxon>
        <taxon>Streptophyta</taxon>
        <taxon>Embryophyta</taxon>
        <taxon>Tracheophyta</taxon>
        <taxon>Spermatophyta</taxon>
        <taxon>Magnoliopsida</taxon>
        <taxon>eudicotyledons</taxon>
        <taxon>Gunneridae</taxon>
        <taxon>Pentapetalae</taxon>
        <taxon>rosids</taxon>
        <taxon>fabids</taxon>
        <taxon>Rosales</taxon>
        <taxon>Rosaceae</taxon>
        <taxon>Amygdaloideae</taxon>
        <taxon>Maleae</taxon>
        <taxon>Pyrus</taxon>
    </lineage>
</organism>
<proteinExistence type="predicted"/>
<evidence type="ECO:0000313" key="1">
    <source>
        <dbReference type="EMBL" id="KAB2631219.1"/>
    </source>
</evidence>
<reference evidence="1 2" key="1">
    <citation type="submission" date="2019-09" db="EMBL/GenBank/DDBJ databases">
        <authorList>
            <person name="Ou C."/>
        </authorList>
    </citation>
    <scope>NUCLEOTIDE SEQUENCE [LARGE SCALE GENOMIC DNA]</scope>
    <source>
        <strain evidence="1">S2</strain>
        <tissue evidence="1">Leaf</tissue>
    </source>
</reference>
<protein>
    <submittedName>
        <fullName evidence="1">Uncharacterized protein</fullName>
    </submittedName>
</protein>
<dbReference type="EMBL" id="SMOL01000143">
    <property type="protein sequence ID" value="KAB2631219.1"/>
    <property type="molecule type" value="Genomic_DNA"/>
</dbReference>
<reference evidence="1 2" key="3">
    <citation type="submission" date="2019-11" db="EMBL/GenBank/DDBJ databases">
        <title>A de novo genome assembly of a pear dwarfing rootstock.</title>
        <authorList>
            <person name="Wang F."/>
            <person name="Wang J."/>
            <person name="Li S."/>
            <person name="Zhang Y."/>
            <person name="Fang M."/>
            <person name="Ma L."/>
            <person name="Zhao Y."/>
            <person name="Jiang S."/>
        </authorList>
    </citation>
    <scope>NUCLEOTIDE SEQUENCE [LARGE SCALE GENOMIC DNA]</scope>
    <source>
        <strain evidence="1">S2</strain>
        <tissue evidence="1">Leaf</tissue>
    </source>
</reference>
<evidence type="ECO:0000313" key="2">
    <source>
        <dbReference type="Proteomes" id="UP000327157"/>
    </source>
</evidence>
<reference evidence="2" key="2">
    <citation type="submission" date="2019-10" db="EMBL/GenBank/DDBJ databases">
        <title>A de novo genome assembly of a pear dwarfing rootstock.</title>
        <authorList>
            <person name="Wang F."/>
            <person name="Wang J."/>
            <person name="Li S."/>
            <person name="Zhang Y."/>
            <person name="Fang M."/>
            <person name="Ma L."/>
            <person name="Zhao Y."/>
            <person name="Jiang S."/>
        </authorList>
    </citation>
    <scope>NUCLEOTIDE SEQUENCE [LARGE SCALE GENOMIC DNA]</scope>
</reference>